<protein>
    <recommendedName>
        <fullName evidence="9">DNA repair protein RAD51 homolog</fullName>
    </recommendedName>
</protein>
<comment type="similarity">
    <text evidence="4">Belongs to the RecA family.</text>
</comment>
<reference evidence="7 8" key="1">
    <citation type="journal article" date="2024" name="Science">
        <title>Giant polyketide synthase enzymes in the biosynthesis of giant marine polyether toxins.</title>
        <authorList>
            <person name="Fallon T.R."/>
            <person name="Shende V.V."/>
            <person name="Wierzbicki I.H."/>
            <person name="Pendleton A.L."/>
            <person name="Watervoot N.F."/>
            <person name="Auber R.P."/>
            <person name="Gonzalez D.J."/>
            <person name="Wisecaver J.H."/>
            <person name="Moore B.S."/>
        </authorList>
    </citation>
    <scope>NUCLEOTIDE SEQUENCE [LARGE SCALE GENOMIC DNA]</scope>
    <source>
        <strain evidence="7 8">12B1</strain>
    </source>
</reference>
<keyword evidence="2 4" id="KW-0067">ATP-binding</keyword>
<dbReference type="InterPro" id="IPR013632">
    <property type="entry name" value="Rad51_C"/>
</dbReference>
<dbReference type="Gene3D" id="3.40.50.300">
    <property type="entry name" value="P-loop containing nucleotide triphosphate hydrolases"/>
    <property type="match status" value="1"/>
</dbReference>
<dbReference type="GO" id="GO:0042148">
    <property type="term" value="P:DNA strand invasion"/>
    <property type="evidence" value="ECO:0007669"/>
    <property type="project" value="TreeGrafter"/>
</dbReference>
<organism evidence="7 8">
    <name type="scientific">Prymnesium parvum</name>
    <name type="common">Toxic golden alga</name>
    <dbReference type="NCBI Taxonomy" id="97485"/>
    <lineage>
        <taxon>Eukaryota</taxon>
        <taxon>Haptista</taxon>
        <taxon>Haptophyta</taxon>
        <taxon>Prymnesiophyceae</taxon>
        <taxon>Prymnesiales</taxon>
        <taxon>Prymnesiaceae</taxon>
        <taxon>Prymnesium</taxon>
    </lineage>
</organism>
<dbReference type="InterPro" id="IPR027417">
    <property type="entry name" value="P-loop_NTPase"/>
</dbReference>
<dbReference type="PROSITE" id="PS50162">
    <property type="entry name" value="RECA_2"/>
    <property type="match status" value="1"/>
</dbReference>
<dbReference type="GO" id="GO:0000150">
    <property type="term" value="F:DNA strand exchange activity"/>
    <property type="evidence" value="ECO:0007669"/>
    <property type="project" value="TreeGrafter"/>
</dbReference>
<dbReference type="PROSITE" id="PS50163">
    <property type="entry name" value="RECA_3"/>
    <property type="match status" value="1"/>
</dbReference>
<feature type="domain" description="RecA family profile 1" evidence="5">
    <location>
        <begin position="109"/>
        <end position="280"/>
    </location>
</feature>
<dbReference type="GO" id="GO:0070192">
    <property type="term" value="P:chromosome organization involved in meiotic cell cycle"/>
    <property type="evidence" value="ECO:0007669"/>
    <property type="project" value="TreeGrafter"/>
</dbReference>
<dbReference type="NCBIfam" id="NF003301">
    <property type="entry name" value="PRK04301.1"/>
    <property type="match status" value="1"/>
</dbReference>
<dbReference type="Proteomes" id="UP001515480">
    <property type="component" value="Unassembled WGS sequence"/>
</dbReference>
<name>A0AB34IMS5_PRYPA</name>
<dbReference type="FunFam" id="3.40.50.300:FF:002052">
    <property type="entry name" value="DNA repair protein RAD51 homolog"/>
    <property type="match status" value="1"/>
</dbReference>
<dbReference type="InterPro" id="IPR020587">
    <property type="entry name" value="RecA_monomer-monomer_interface"/>
</dbReference>
<evidence type="ECO:0000256" key="4">
    <source>
        <dbReference type="RuleBase" id="RU003422"/>
    </source>
</evidence>
<dbReference type="InterPro" id="IPR020588">
    <property type="entry name" value="RecA_ATP-bd"/>
</dbReference>
<dbReference type="GO" id="GO:0006312">
    <property type="term" value="P:mitotic recombination"/>
    <property type="evidence" value="ECO:0007669"/>
    <property type="project" value="TreeGrafter"/>
</dbReference>
<feature type="domain" description="RecA family profile 2" evidence="6">
    <location>
        <begin position="286"/>
        <end position="349"/>
    </location>
</feature>
<keyword evidence="8" id="KW-1185">Reference proteome</keyword>
<dbReference type="PANTHER" id="PTHR22942">
    <property type="entry name" value="RECA/RAD51/RADA DNA STRAND-PAIRING FAMILY MEMBER"/>
    <property type="match status" value="1"/>
</dbReference>
<evidence type="ECO:0008006" key="9">
    <source>
        <dbReference type="Google" id="ProtNLM"/>
    </source>
</evidence>
<dbReference type="SUPFAM" id="SSF52540">
    <property type="entry name" value="P-loop containing nucleoside triphosphate hydrolases"/>
    <property type="match status" value="1"/>
</dbReference>
<evidence type="ECO:0000256" key="2">
    <source>
        <dbReference type="ARBA" id="ARBA00022840"/>
    </source>
</evidence>
<dbReference type="InterPro" id="IPR010995">
    <property type="entry name" value="DNA_repair_Rad51/TF_NusA_a-hlx"/>
</dbReference>
<evidence type="ECO:0000313" key="7">
    <source>
        <dbReference type="EMBL" id="KAL1503347.1"/>
    </source>
</evidence>
<evidence type="ECO:0000259" key="6">
    <source>
        <dbReference type="PROSITE" id="PS50163"/>
    </source>
</evidence>
<sequence>MTTRSHAQTCIRSVPQEPVAVQEEEVEETATPVKALENLGIQSGDIRRLIEAGYHTVDILTMTSKRHLSKVKGMSEMKCEKIMEAAGKLCSRRIDFQTAADYKVARQERVKHITTGSKELDRILGGGVETGSITMVYGENRCGKSQLALTLCVAGFMPEAIGGAEGKAIYIDTEGSFRPERVQIIAERFGLEPKFILEHVMFARVYTTDRLEESLIAAGAMLATEPFAVLVIDSLIQPFRVEYSGRGELAERQQRMNLILAQLKKIADEHQVAVFVTNQVTADPGASMFIAAQTKAVGGNILAHACDHILCLRKGKGDQRIAKIIDSPCLPEEEAIFSIGSGGVTEPTE</sequence>
<dbReference type="SUPFAM" id="SSF47794">
    <property type="entry name" value="Rad51 N-terminal domain-like"/>
    <property type="match status" value="1"/>
</dbReference>
<dbReference type="Gene3D" id="1.10.150.20">
    <property type="entry name" value="5' to 3' exonuclease, C-terminal subdomain"/>
    <property type="match status" value="1"/>
</dbReference>
<dbReference type="AlphaFoldDB" id="A0AB34IMS5"/>
<dbReference type="GO" id="GO:0003690">
    <property type="term" value="F:double-stranded DNA binding"/>
    <property type="evidence" value="ECO:0007669"/>
    <property type="project" value="TreeGrafter"/>
</dbReference>
<evidence type="ECO:0000313" key="8">
    <source>
        <dbReference type="Proteomes" id="UP001515480"/>
    </source>
</evidence>
<keyword evidence="1 4" id="KW-0547">Nucleotide-binding</keyword>
<dbReference type="InterPro" id="IPR016467">
    <property type="entry name" value="DNA_recomb/repair_RecA-like"/>
</dbReference>
<dbReference type="GO" id="GO:0007131">
    <property type="term" value="P:reciprocal meiotic recombination"/>
    <property type="evidence" value="ECO:0007669"/>
    <property type="project" value="TreeGrafter"/>
</dbReference>
<evidence type="ECO:0000256" key="1">
    <source>
        <dbReference type="ARBA" id="ARBA00022741"/>
    </source>
</evidence>
<dbReference type="GO" id="GO:0000730">
    <property type="term" value="P:DNA recombinase assembly"/>
    <property type="evidence" value="ECO:0007669"/>
    <property type="project" value="TreeGrafter"/>
</dbReference>
<evidence type="ECO:0000259" key="5">
    <source>
        <dbReference type="PROSITE" id="PS50162"/>
    </source>
</evidence>
<proteinExistence type="inferred from homology"/>
<gene>
    <name evidence="7" type="ORF">AB1Y20_011399</name>
</gene>
<dbReference type="EMBL" id="JBGBPQ010000022">
    <property type="protein sequence ID" value="KAL1503347.1"/>
    <property type="molecule type" value="Genomic_DNA"/>
</dbReference>
<dbReference type="PANTHER" id="PTHR22942:SF30">
    <property type="entry name" value="MEIOTIC RECOMBINATION PROTEIN DMC1_LIM15 HOMOLOG"/>
    <property type="match status" value="1"/>
</dbReference>
<dbReference type="GO" id="GO:0140664">
    <property type="term" value="F:ATP-dependent DNA damage sensor activity"/>
    <property type="evidence" value="ECO:0007669"/>
    <property type="project" value="InterPro"/>
</dbReference>
<dbReference type="Pfam" id="PF08423">
    <property type="entry name" value="Rad51"/>
    <property type="match status" value="1"/>
</dbReference>
<dbReference type="GO" id="GO:0003697">
    <property type="term" value="F:single-stranded DNA binding"/>
    <property type="evidence" value="ECO:0007669"/>
    <property type="project" value="TreeGrafter"/>
</dbReference>
<dbReference type="GO" id="GO:0000794">
    <property type="term" value="C:condensed nuclear chromosome"/>
    <property type="evidence" value="ECO:0007669"/>
    <property type="project" value="TreeGrafter"/>
</dbReference>
<keyword evidence="3" id="KW-0238">DNA-binding</keyword>
<dbReference type="PIRSF" id="PIRSF005856">
    <property type="entry name" value="Rad51"/>
    <property type="match status" value="1"/>
</dbReference>
<dbReference type="GO" id="GO:0005524">
    <property type="term" value="F:ATP binding"/>
    <property type="evidence" value="ECO:0007669"/>
    <property type="project" value="UniProtKB-KW"/>
</dbReference>
<accession>A0AB34IMS5</accession>
<evidence type="ECO:0000256" key="3">
    <source>
        <dbReference type="ARBA" id="ARBA00023125"/>
    </source>
</evidence>
<comment type="caution">
    <text evidence="7">The sequence shown here is derived from an EMBL/GenBank/DDBJ whole genome shotgun (WGS) entry which is preliminary data.</text>
</comment>